<dbReference type="FunFam" id="2.60.40.10:FF:000359">
    <property type="entry name" value="Sidekick cell adhesion molecule 2"/>
    <property type="match status" value="1"/>
</dbReference>
<dbReference type="CDD" id="cd00096">
    <property type="entry name" value="Ig"/>
    <property type="match status" value="1"/>
</dbReference>
<dbReference type="Gene3D" id="2.60.40.10">
    <property type="entry name" value="Immunoglobulins"/>
    <property type="match status" value="1"/>
</dbReference>
<dbReference type="InterPro" id="IPR007110">
    <property type="entry name" value="Ig-like_dom"/>
</dbReference>
<dbReference type="Pfam" id="PF13927">
    <property type="entry name" value="Ig_3"/>
    <property type="match status" value="1"/>
</dbReference>
<accession>A0A9W7WFE4</accession>
<protein>
    <recommendedName>
        <fullName evidence="6">Ig-like domain-containing protein</fullName>
    </recommendedName>
</protein>
<reference evidence="7" key="1">
    <citation type="submission" date="2021-02" db="EMBL/GenBank/DDBJ databases">
        <title>Comparative genomics reveals that relaxation of natural selection precedes convergent phenotypic evolution of cavefish.</title>
        <authorList>
            <person name="Peng Z."/>
        </authorList>
    </citation>
    <scope>NUCLEOTIDE SEQUENCE</scope>
    <source>
        <tissue evidence="7">Muscle</tissue>
    </source>
</reference>
<dbReference type="InterPro" id="IPR013783">
    <property type="entry name" value="Ig-like_fold"/>
</dbReference>
<dbReference type="Proteomes" id="UP001059041">
    <property type="component" value="Linkage Group LG18"/>
</dbReference>
<keyword evidence="2" id="KW-1015">Disulfide bond</keyword>
<dbReference type="InterPro" id="IPR003598">
    <property type="entry name" value="Ig_sub2"/>
</dbReference>
<evidence type="ECO:0000313" key="8">
    <source>
        <dbReference type="Proteomes" id="UP001059041"/>
    </source>
</evidence>
<evidence type="ECO:0000313" key="7">
    <source>
        <dbReference type="EMBL" id="KAI7797160.1"/>
    </source>
</evidence>
<dbReference type="InterPro" id="IPR036179">
    <property type="entry name" value="Ig-like_dom_sf"/>
</dbReference>
<keyword evidence="8" id="KW-1185">Reference proteome</keyword>
<dbReference type="SUPFAM" id="SSF48726">
    <property type="entry name" value="Immunoglobulin"/>
    <property type="match status" value="2"/>
</dbReference>
<proteinExistence type="predicted"/>
<dbReference type="PANTHER" id="PTHR44337">
    <property type="entry name" value="CARCINOEMBRYONIC ANTIGEN-RELATED CELL ADHESION MOLECULE 8"/>
    <property type="match status" value="1"/>
</dbReference>
<dbReference type="AlphaFoldDB" id="A0A9W7WFE4"/>
<dbReference type="EMBL" id="JAFHDT010000018">
    <property type="protein sequence ID" value="KAI7797160.1"/>
    <property type="molecule type" value="Genomic_DNA"/>
</dbReference>
<name>A0A9W7WFE4_TRIRA</name>
<dbReference type="InterPro" id="IPR052598">
    <property type="entry name" value="IgSF_CEA-related"/>
</dbReference>
<keyword evidence="3" id="KW-0325">Glycoprotein</keyword>
<organism evidence="7 8">
    <name type="scientific">Triplophysa rosa</name>
    <name type="common">Cave loach</name>
    <dbReference type="NCBI Taxonomy" id="992332"/>
    <lineage>
        <taxon>Eukaryota</taxon>
        <taxon>Metazoa</taxon>
        <taxon>Chordata</taxon>
        <taxon>Craniata</taxon>
        <taxon>Vertebrata</taxon>
        <taxon>Euteleostomi</taxon>
        <taxon>Actinopterygii</taxon>
        <taxon>Neopterygii</taxon>
        <taxon>Teleostei</taxon>
        <taxon>Ostariophysi</taxon>
        <taxon>Cypriniformes</taxon>
        <taxon>Nemacheilidae</taxon>
        <taxon>Triplophysa</taxon>
    </lineage>
</organism>
<evidence type="ECO:0000256" key="3">
    <source>
        <dbReference type="ARBA" id="ARBA00023180"/>
    </source>
</evidence>
<evidence type="ECO:0000259" key="6">
    <source>
        <dbReference type="PROSITE" id="PS50835"/>
    </source>
</evidence>
<feature type="domain" description="Ig-like" evidence="6">
    <location>
        <begin position="16"/>
        <end position="98"/>
    </location>
</feature>
<gene>
    <name evidence="7" type="ORF">IRJ41_014156</name>
</gene>
<evidence type="ECO:0000256" key="2">
    <source>
        <dbReference type="ARBA" id="ARBA00023157"/>
    </source>
</evidence>
<comment type="caution">
    <text evidence="7">The sequence shown here is derived from an EMBL/GenBank/DDBJ whole genome shotgun (WGS) entry which is preliminary data.</text>
</comment>
<keyword evidence="4" id="KW-0393">Immunoglobulin domain</keyword>
<evidence type="ECO:0000256" key="1">
    <source>
        <dbReference type="ARBA" id="ARBA00022729"/>
    </source>
</evidence>
<evidence type="ECO:0000256" key="5">
    <source>
        <dbReference type="SAM" id="MobiDB-lite"/>
    </source>
</evidence>
<keyword evidence="1" id="KW-0732">Signal</keyword>
<dbReference type="PROSITE" id="PS50835">
    <property type="entry name" value="IG_LIKE"/>
    <property type="match status" value="1"/>
</dbReference>
<dbReference type="SMART" id="SM00408">
    <property type="entry name" value="IGc2"/>
    <property type="match status" value="1"/>
</dbReference>
<sequence>MVALTIFLLQQNDVPPYFKTEPVPSQLHLERNRLVLTCMAEGSWPLEFKWIHNDTEITRFSLEYRYLIPSLDRSHAGFYRCIVRNRVGALLQRRTEVQVAYMGSFDEGERTQAVSQGEGAVIPAPRIRCFPQPQVTWFRDGRKIPPSSRIACSLVPNRCGAPAHVWYSYNETDRFLLAFHSPKDPGRGTRVPARRPRDVRDGSRAATQNERFFPNCPTHTHNEKTLIVNKGGAVIGTPWGKCQDSAQWTALERSGGD</sequence>
<dbReference type="PANTHER" id="PTHR44337:SF8">
    <property type="entry name" value="IMMUNOGLOBULIN SUBTYPE DOMAIN-CONTAINING PROTEIN"/>
    <property type="match status" value="1"/>
</dbReference>
<evidence type="ECO:0000256" key="4">
    <source>
        <dbReference type="ARBA" id="ARBA00023319"/>
    </source>
</evidence>
<feature type="region of interest" description="Disordered" evidence="5">
    <location>
        <begin position="184"/>
        <end position="218"/>
    </location>
</feature>